<dbReference type="Proteomes" id="UP000480350">
    <property type="component" value="Unassembled WGS sequence"/>
</dbReference>
<organism evidence="3 4">
    <name type="scientific">Kangsaoukella pontilimi</name>
    <dbReference type="NCBI Taxonomy" id="2691042"/>
    <lineage>
        <taxon>Bacteria</taxon>
        <taxon>Pseudomonadati</taxon>
        <taxon>Pseudomonadota</taxon>
        <taxon>Alphaproteobacteria</taxon>
        <taxon>Rhodobacterales</taxon>
        <taxon>Paracoccaceae</taxon>
        <taxon>Kangsaoukella</taxon>
    </lineage>
</organism>
<keyword evidence="4" id="KW-1185">Reference proteome</keyword>
<evidence type="ECO:0000259" key="2">
    <source>
        <dbReference type="Pfam" id="PF12146"/>
    </source>
</evidence>
<dbReference type="InterPro" id="IPR029058">
    <property type="entry name" value="AB_hydrolase_fold"/>
</dbReference>
<dbReference type="Gene3D" id="3.40.50.1820">
    <property type="entry name" value="alpha/beta hydrolase"/>
    <property type="match status" value="1"/>
</dbReference>
<dbReference type="RefSeq" id="WP_160764707.1">
    <property type="nucleotide sequence ID" value="NZ_WUPT01000002.1"/>
</dbReference>
<feature type="domain" description="Serine aminopeptidase S33" evidence="2">
    <location>
        <begin position="85"/>
        <end position="283"/>
    </location>
</feature>
<dbReference type="AlphaFoldDB" id="A0A7C9IQ69"/>
<proteinExistence type="predicted"/>
<sequence>MITPRRARLRRMALWLLFIVAVGPALLWGLLPREEIDTAPRFDAAAIGTDPEAYLAMREGVFDDITPGAEKSIRWAGEPGETTDIVLIYIHGFSATAAEIRPVPERLADDIGANLIFTRLAGHGRDGAAMVAGNVSDWMFDLDEALAIADRIGGRTVIMGTSTGATLAILALAEGREAEAAILIAPNLKIANPLSAVLTFPAARSWVPPLFGRERSFEPQNEEHARYWTTAYPTEALFQMAALVEHVRGLDHAAIETPALFQFSDADTVVDHTATRAVAEAWGGPVTVNAVTLTPGDDSFNHVIAGDILSPGMTDSAVETFAGWIRDQLSTE</sequence>
<reference evidence="3 4" key="1">
    <citation type="submission" date="2019-12" db="EMBL/GenBank/DDBJ databases">
        <authorList>
            <person name="Lee S.D."/>
        </authorList>
    </citation>
    <scope>NUCLEOTIDE SEQUENCE [LARGE SCALE GENOMIC DNA]</scope>
    <source>
        <strain evidence="3 4">GH1-50</strain>
    </source>
</reference>
<dbReference type="EMBL" id="WUPT01000002">
    <property type="protein sequence ID" value="MXQ08810.1"/>
    <property type="molecule type" value="Genomic_DNA"/>
</dbReference>
<protein>
    <submittedName>
        <fullName evidence="3">Alpha/beta fold hydrolase</fullName>
    </submittedName>
</protein>
<dbReference type="Pfam" id="PF12146">
    <property type="entry name" value="Hydrolase_4"/>
    <property type="match status" value="1"/>
</dbReference>
<name>A0A7C9IQ69_9RHOB</name>
<feature type="transmembrane region" description="Helical" evidence="1">
    <location>
        <begin position="12"/>
        <end position="31"/>
    </location>
</feature>
<dbReference type="SUPFAM" id="SSF53474">
    <property type="entry name" value="alpha/beta-Hydrolases"/>
    <property type="match status" value="1"/>
</dbReference>
<keyword evidence="1" id="KW-1133">Transmembrane helix</keyword>
<comment type="caution">
    <text evidence="3">The sequence shown here is derived from an EMBL/GenBank/DDBJ whole genome shotgun (WGS) entry which is preliminary data.</text>
</comment>
<keyword evidence="1" id="KW-0812">Transmembrane</keyword>
<reference evidence="3 4" key="2">
    <citation type="submission" date="2020-03" db="EMBL/GenBank/DDBJ databases">
        <title>Kangsaoukella pontilimi gen. nov., sp. nov., a new member of the family Rhodobacteraceae isolated from a tidal mudflat.</title>
        <authorList>
            <person name="Kim I.S."/>
        </authorList>
    </citation>
    <scope>NUCLEOTIDE SEQUENCE [LARGE SCALE GENOMIC DNA]</scope>
    <source>
        <strain evidence="3 4">GH1-50</strain>
    </source>
</reference>
<keyword evidence="1" id="KW-0472">Membrane</keyword>
<gene>
    <name evidence="3" type="ORF">GQ651_13210</name>
</gene>
<evidence type="ECO:0000256" key="1">
    <source>
        <dbReference type="SAM" id="Phobius"/>
    </source>
</evidence>
<dbReference type="InterPro" id="IPR022742">
    <property type="entry name" value="Hydrolase_4"/>
</dbReference>
<keyword evidence="3" id="KW-0378">Hydrolase</keyword>
<accession>A0A7C9IQ69</accession>
<evidence type="ECO:0000313" key="3">
    <source>
        <dbReference type="EMBL" id="MXQ08810.1"/>
    </source>
</evidence>
<dbReference type="GO" id="GO:0016787">
    <property type="term" value="F:hydrolase activity"/>
    <property type="evidence" value="ECO:0007669"/>
    <property type="project" value="UniProtKB-KW"/>
</dbReference>
<evidence type="ECO:0000313" key="4">
    <source>
        <dbReference type="Proteomes" id="UP000480350"/>
    </source>
</evidence>